<dbReference type="InterPro" id="IPR035979">
    <property type="entry name" value="RBD_domain_sf"/>
</dbReference>
<organism evidence="5 6">
    <name type="scientific">Maudiozyma barnettii</name>
    <dbReference type="NCBI Taxonomy" id="61262"/>
    <lineage>
        <taxon>Eukaryota</taxon>
        <taxon>Fungi</taxon>
        <taxon>Dikarya</taxon>
        <taxon>Ascomycota</taxon>
        <taxon>Saccharomycotina</taxon>
        <taxon>Saccharomycetes</taxon>
        <taxon>Saccharomycetales</taxon>
        <taxon>Saccharomycetaceae</taxon>
        <taxon>Maudiozyma</taxon>
    </lineage>
</organism>
<feature type="domain" description="RRM" evidence="4">
    <location>
        <begin position="309"/>
        <end position="386"/>
    </location>
</feature>
<keyword evidence="2 3" id="KW-0694">RNA-binding</keyword>
<keyword evidence="6" id="KW-1185">Reference proteome</keyword>
<dbReference type="RefSeq" id="XP_041406085.1">
    <property type="nucleotide sequence ID" value="XM_041550151.1"/>
</dbReference>
<feature type="domain" description="RRM" evidence="4">
    <location>
        <begin position="97"/>
        <end position="175"/>
    </location>
</feature>
<evidence type="ECO:0000313" key="5">
    <source>
        <dbReference type="EMBL" id="CAB4254241.1"/>
    </source>
</evidence>
<dbReference type="GO" id="GO:0003723">
    <property type="term" value="F:RNA binding"/>
    <property type="evidence" value="ECO:0007669"/>
    <property type="project" value="UniProtKB-UniRule"/>
</dbReference>
<dbReference type="Gene3D" id="3.30.70.330">
    <property type="match status" value="3"/>
</dbReference>
<gene>
    <name evidence="5" type="ORF">KABA2_04S01782</name>
</gene>
<evidence type="ECO:0000259" key="4">
    <source>
        <dbReference type="PROSITE" id="PS50102"/>
    </source>
</evidence>
<dbReference type="InterPro" id="IPR012677">
    <property type="entry name" value="Nucleotide-bd_a/b_plait_sf"/>
</dbReference>
<reference evidence="5 6" key="1">
    <citation type="submission" date="2020-05" db="EMBL/GenBank/DDBJ databases">
        <authorList>
            <person name="Casaregola S."/>
            <person name="Devillers H."/>
            <person name="Grondin C."/>
        </authorList>
    </citation>
    <scope>NUCLEOTIDE SEQUENCE [LARGE SCALE GENOMIC DNA]</scope>
    <source>
        <strain evidence="5 6">CLIB 1767</strain>
    </source>
</reference>
<name>A0A8H2VEX7_9SACH</name>
<keyword evidence="1" id="KW-0677">Repeat</keyword>
<dbReference type="PANTHER" id="PTHR24012">
    <property type="entry name" value="RNA BINDING PROTEIN"/>
    <property type="match status" value="1"/>
</dbReference>
<proteinExistence type="predicted"/>
<dbReference type="AlphaFoldDB" id="A0A8H2VEX7"/>
<accession>A0A8H2VEX7</accession>
<comment type="caution">
    <text evidence="5">The sequence shown here is derived from an EMBL/GenBank/DDBJ whole genome shotgun (WGS) entry which is preliminary data.</text>
</comment>
<dbReference type="EMBL" id="CAEFZW010000004">
    <property type="protein sequence ID" value="CAB4254241.1"/>
    <property type="molecule type" value="Genomic_DNA"/>
</dbReference>
<dbReference type="OrthoDB" id="1749473at2759"/>
<dbReference type="GeneID" id="64857228"/>
<dbReference type="SUPFAM" id="SSF54928">
    <property type="entry name" value="RNA-binding domain, RBD"/>
    <property type="match status" value="2"/>
</dbReference>
<evidence type="ECO:0000256" key="2">
    <source>
        <dbReference type="ARBA" id="ARBA00022884"/>
    </source>
</evidence>
<protein>
    <submittedName>
        <fullName evidence="5">Similar to Saccharomyces cerevisiae YHR015W MIP6 Putative RNA-binding protein, interacts with Mex67p, which is a component of the nuclear pore involved in nuclear mRNA export</fullName>
    </submittedName>
</protein>
<feature type="domain" description="RRM" evidence="4">
    <location>
        <begin position="185"/>
        <end position="253"/>
    </location>
</feature>
<dbReference type="Proteomes" id="UP000644660">
    <property type="component" value="Unassembled WGS sequence"/>
</dbReference>
<dbReference type="InterPro" id="IPR000504">
    <property type="entry name" value="RRM_dom"/>
</dbReference>
<evidence type="ECO:0000256" key="1">
    <source>
        <dbReference type="ARBA" id="ARBA00022737"/>
    </source>
</evidence>
<sequence length="631" mass="72342">MKHYSPKPSVVLNDISLEQFDTVNNRKQTLEISKGGIVTENKENEGMATYMTDSPKGWKTKQLLEHRNKSKPMFAKKVTNKEKVSLKITTTPKPKLIALYIGGLGPSVTEDDLKKEFGKFKSLASVKICYDATTNQSLGYGYLNFKNQQDVDLCTEDYNYNVLFGNEIKIMPSLRNSLYRKNIGTNVFFSNLPLGNEELTTRKFYDTFKIYGRILSCKLDNRKNIGFVYFSDDKAATKVIEDYNNKEYFGSIIVCGLHFDKELRNFPDFDKTKLNLDQNIILQDELSAVGSDDGLQVKDVEEKPLVHPNAIFIKNLPKETTSEELLEHFCKVGPIKSVYTSDGHEKFSSKWAFLTFKKLSDTQQAIKLLNNSCFKGSQISVTKARPRRYNVDKLKTEYYVILSGMGTICTKEFLSRLCSQERLHFNKFRVTVYNQSQGTFSGILSIKTDDIQKKIINFLNGRLVGGCIIHARTPLSLAEIADIKLKIDFTSREASFERTKIKEDTEVLKTNFNPLNRTVSIQEFSVPPGIEIERKAQPVKDKSQYIYVKEHLIRQVKKSMKFLQLLNVDDPKNLNSISGYIIQVFWCNNIHALQEFMSVLKTNIQYEDILHKQITEALKSLGFLNDPEYTM</sequence>
<dbReference type="Pfam" id="PF00076">
    <property type="entry name" value="RRM_1"/>
    <property type="match status" value="3"/>
</dbReference>
<dbReference type="SMART" id="SM00360">
    <property type="entry name" value="RRM"/>
    <property type="match status" value="3"/>
</dbReference>
<evidence type="ECO:0000313" key="6">
    <source>
        <dbReference type="Proteomes" id="UP000644660"/>
    </source>
</evidence>
<dbReference type="PROSITE" id="PS50102">
    <property type="entry name" value="RRM"/>
    <property type="match status" value="3"/>
</dbReference>
<evidence type="ECO:0000256" key="3">
    <source>
        <dbReference type="PROSITE-ProRule" id="PRU00176"/>
    </source>
</evidence>